<name>A0A815SRJ8_ADIRI</name>
<keyword evidence="2 7" id="KW-0328">Glycosyltransferase</keyword>
<dbReference type="Pfam" id="PF13516">
    <property type="entry name" value="LRR_6"/>
    <property type="match status" value="10"/>
</dbReference>
<dbReference type="InterPro" id="IPR052201">
    <property type="entry name" value="LRR-containing_regulator"/>
</dbReference>
<dbReference type="EC" id="2.4.2.31" evidence="7"/>
<dbReference type="SMART" id="SM00368">
    <property type="entry name" value="LRR_RI"/>
    <property type="match status" value="14"/>
</dbReference>
<dbReference type="OrthoDB" id="78308at2759"/>
<evidence type="ECO:0000256" key="3">
    <source>
        <dbReference type="ARBA" id="ARBA00022679"/>
    </source>
</evidence>
<dbReference type="EMBL" id="CAJNOJ010000606">
    <property type="protein sequence ID" value="CAF1495185.1"/>
    <property type="molecule type" value="Genomic_DNA"/>
</dbReference>
<dbReference type="GO" id="GO:0016779">
    <property type="term" value="F:nucleotidyltransferase activity"/>
    <property type="evidence" value="ECO:0007669"/>
    <property type="project" value="UniProtKB-KW"/>
</dbReference>
<evidence type="ECO:0000256" key="5">
    <source>
        <dbReference type="ARBA" id="ARBA00022737"/>
    </source>
</evidence>
<evidence type="ECO:0000256" key="4">
    <source>
        <dbReference type="ARBA" id="ARBA00022695"/>
    </source>
</evidence>
<dbReference type="AlphaFoldDB" id="A0A815SRJ8"/>
<proteinExistence type="inferred from homology"/>
<keyword evidence="7" id="KW-0521">NADP</keyword>
<evidence type="ECO:0000313" key="8">
    <source>
        <dbReference type="EMBL" id="CAF1495185.1"/>
    </source>
</evidence>
<evidence type="ECO:0000256" key="7">
    <source>
        <dbReference type="RuleBase" id="RU361228"/>
    </source>
</evidence>
<reference evidence="8" key="1">
    <citation type="submission" date="2021-02" db="EMBL/GenBank/DDBJ databases">
        <authorList>
            <person name="Nowell W R."/>
        </authorList>
    </citation>
    <scope>NUCLEOTIDE SEQUENCE</scope>
</reference>
<evidence type="ECO:0000313" key="9">
    <source>
        <dbReference type="Proteomes" id="UP000663852"/>
    </source>
</evidence>
<keyword evidence="4" id="KW-0548">Nucleotidyltransferase</keyword>
<dbReference type="Proteomes" id="UP000663852">
    <property type="component" value="Unassembled WGS sequence"/>
</dbReference>
<gene>
    <name evidence="8" type="ORF">EDS130_LOCUS42267</name>
</gene>
<evidence type="ECO:0000256" key="6">
    <source>
        <dbReference type="ARBA" id="ARBA00047597"/>
    </source>
</evidence>
<keyword evidence="5" id="KW-0677">Repeat</keyword>
<dbReference type="Gene3D" id="3.80.10.10">
    <property type="entry name" value="Ribonuclease Inhibitor"/>
    <property type="match status" value="5"/>
</dbReference>
<dbReference type="PANTHER" id="PTHR24111:SF0">
    <property type="entry name" value="LEUCINE-RICH REPEAT-CONTAINING PROTEIN"/>
    <property type="match status" value="1"/>
</dbReference>
<protein>
    <recommendedName>
        <fullName evidence="7">NAD(P)(+)--arginine ADP-ribosyltransferase</fullName>
        <ecNumber evidence="7">2.4.2.31</ecNumber>
    </recommendedName>
    <alternativeName>
        <fullName evidence="7">Mono(ADP-ribosyl)transferase</fullName>
    </alternativeName>
</protein>
<accession>A0A815SRJ8</accession>
<keyword evidence="3 7" id="KW-0808">Transferase</keyword>
<organism evidence="8 9">
    <name type="scientific">Adineta ricciae</name>
    <name type="common">Rotifer</name>
    <dbReference type="NCBI Taxonomy" id="249248"/>
    <lineage>
        <taxon>Eukaryota</taxon>
        <taxon>Metazoa</taxon>
        <taxon>Spiralia</taxon>
        <taxon>Gnathifera</taxon>
        <taxon>Rotifera</taxon>
        <taxon>Eurotatoria</taxon>
        <taxon>Bdelloidea</taxon>
        <taxon>Adinetida</taxon>
        <taxon>Adinetidae</taxon>
        <taxon>Adineta</taxon>
    </lineage>
</organism>
<comment type="similarity">
    <text evidence="1 7">Belongs to the Arg-specific ADP-ribosyltransferase family.</text>
</comment>
<evidence type="ECO:0000256" key="2">
    <source>
        <dbReference type="ARBA" id="ARBA00022676"/>
    </source>
</evidence>
<dbReference type="Pfam" id="PF01129">
    <property type="entry name" value="ART"/>
    <property type="match status" value="1"/>
</dbReference>
<dbReference type="Gene3D" id="3.90.176.10">
    <property type="entry name" value="Toxin ADP-ribosyltransferase, Chain A, domain 1"/>
    <property type="match status" value="1"/>
</dbReference>
<comment type="caution">
    <text evidence="8">The sequence shown here is derived from an EMBL/GenBank/DDBJ whole genome shotgun (WGS) entry which is preliminary data.</text>
</comment>
<evidence type="ECO:0000256" key="1">
    <source>
        <dbReference type="ARBA" id="ARBA00009558"/>
    </source>
</evidence>
<dbReference type="SUPFAM" id="SSF56399">
    <property type="entry name" value="ADP-ribosylation"/>
    <property type="match status" value="1"/>
</dbReference>
<dbReference type="PROSITE" id="PS51996">
    <property type="entry name" value="TR_MART"/>
    <property type="match status" value="1"/>
</dbReference>
<dbReference type="InterPro" id="IPR032675">
    <property type="entry name" value="LRR_dom_sf"/>
</dbReference>
<comment type="catalytic activity">
    <reaction evidence="6 7">
        <text>L-arginyl-[protein] + NAD(+) = N(omega)-(ADP-D-ribosyl)-L-arginyl-[protein] + nicotinamide + H(+)</text>
        <dbReference type="Rhea" id="RHEA:19149"/>
        <dbReference type="Rhea" id="RHEA-COMP:10532"/>
        <dbReference type="Rhea" id="RHEA-COMP:15087"/>
        <dbReference type="ChEBI" id="CHEBI:15378"/>
        <dbReference type="ChEBI" id="CHEBI:17154"/>
        <dbReference type="ChEBI" id="CHEBI:29965"/>
        <dbReference type="ChEBI" id="CHEBI:57540"/>
        <dbReference type="ChEBI" id="CHEBI:142554"/>
        <dbReference type="EC" id="2.4.2.31"/>
    </reaction>
</comment>
<dbReference type="PANTHER" id="PTHR24111">
    <property type="entry name" value="LEUCINE-RICH REPEAT-CONTAINING PROTEIN 34"/>
    <property type="match status" value="1"/>
</dbReference>
<keyword evidence="7" id="KW-0520">NAD</keyword>
<dbReference type="InterPro" id="IPR000768">
    <property type="entry name" value="ART"/>
</dbReference>
<dbReference type="InterPro" id="IPR001611">
    <property type="entry name" value="Leu-rich_rpt"/>
</dbReference>
<dbReference type="SUPFAM" id="SSF52047">
    <property type="entry name" value="RNI-like"/>
    <property type="match status" value="2"/>
</dbReference>
<dbReference type="GO" id="GO:0106274">
    <property type="term" value="F:NAD+-protein-arginine ADP-ribosyltransferase activity"/>
    <property type="evidence" value="ECO:0007669"/>
    <property type="project" value="UniProtKB-EC"/>
</dbReference>
<sequence>MGSNASKISDSALRFTDVGTIPQRMLAPIEGYENTPLVSLEEAIKPLVSIVPKVERNVYLVKENCKNPEDGLTSDESGSIMLYTLESMPHENSLYVILNDTLRSADRQKLVPWFHYLRLILTALERLPSERRFVVRGIRKDLTAEYPEGHTFVWWGFSSCTSSVKVLECELFFGKKGTRTLFQIDCETGKDIKKHSFVQKEDEILLLPARQFQVTSCLDSGNGLHIIQLKETQPPFSLLEPITLPSSSKQPLKPINILHQPVIEQTPLIEPKKAPTLSPPEYKNAELEKEINEKKNEKQLSFDYKVLNHQDMEIVSYYGVATNKQVLTVLNLSQKQINDQGVQYLANALINNNTLTVLFLQGNQIEDVGAKYLSIALLSNTTLVTLNLDQNRIGDVGAQYLGNMAINNRTLTHLSLYNNPGSFCVIVNDMMSFKRDKSVSSFYVSDHKLDDQGIQLIGNLLKTDTTLSSLTLRGSEIGDREIQYLATALLDNTTLDELDLERNLIGDQGAQYLGKAFEKNNRLVELNLSENRIGDQGALYLANTFKKNTRLTKLDLSKNRIGNQGAQYLNDAFEKSTALIDLDLDENPGSFCATVSALISLKNNKTGTRLYLSEKQVTDQHIQTIVDALRNNKTITRISLSDNQIGDQGAQRLADFIKNNTSLTDLWLDNNRIGDQGAQYLLNALANNKTLTTLKLYGNPSSLCWALDAAISIRHDEKCTRVYLHETQITDQGVQIIADALKNNLTVESLNLDGNQISDYGARYLANVLLNNDTLTELSFKDNPGRICEFVGAVIDIKQDKGSSFLIFNEIGLNDQDIYYLSQALLANTKVRTVSLTDNRIGDQGAQHLANVIESHPTIQSLLLTNNRIGQKGAESLINALRLSSTLTTLRLDGNNIPSNVLARWKQDNDIRRILFGGGLPFKWKSHANSGYQ</sequence>